<evidence type="ECO:0000256" key="3">
    <source>
        <dbReference type="SAM" id="MobiDB-lite"/>
    </source>
</evidence>
<dbReference type="EMBL" id="SVER01000023">
    <property type="protein sequence ID" value="MBE5920040.1"/>
    <property type="molecule type" value="Genomic_DNA"/>
</dbReference>
<comment type="caution">
    <text evidence="6">The sequence shown here is derived from an EMBL/GenBank/DDBJ whole genome shotgun (WGS) entry which is preliminary data.</text>
</comment>
<evidence type="ECO:0000313" key="7">
    <source>
        <dbReference type="Proteomes" id="UP000766246"/>
    </source>
</evidence>
<dbReference type="PANTHER" id="PTHR35788:SF1">
    <property type="entry name" value="EXPORTED PROTEIN"/>
    <property type="match status" value="1"/>
</dbReference>
<dbReference type="Proteomes" id="UP000766246">
    <property type="component" value="Unassembled WGS sequence"/>
</dbReference>
<dbReference type="InterPro" id="IPR052913">
    <property type="entry name" value="Glycopeptide_resist_protein"/>
</dbReference>
<evidence type="ECO:0000256" key="4">
    <source>
        <dbReference type="SAM" id="SignalP"/>
    </source>
</evidence>
<dbReference type="SMART" id="SM01208">
    <property type="entry name" value="G5"/>
    <property type="match status" value="1"/>
</dbReference>
<feature type="signal peptide" evidence="4">
    <location>
        <begin position="1"/>
        <end position="26"/>
    </location>
</feature>
<sequence length="566" mass="60777">MKKRVLSLLLSLTFTACLFTPLSAYAEEVSEENTVSEEELANEEAEAVSADEEDTRIIPKGVSIEGTSVGGMTVAEAKKVVDDYFAQYDDVQFTLSANEQTISATGADLCIGAKNTDVTAKAASYGSYGNFAERFKANKDLEDGRGKDFALSLGVDRTALTTYLQTASSQVNDEASDDYLTRENGEFVFHEGTSGVVVQVDESVAIIADYIENDWNKESATIALATVVKEPRGSKEELAEIKDLLGSFNTDYSSSSAARKNNVANGVGFINGTILYPGDEFSVLNTITPFSAENGYMLAGSYENGTTVETYGGGICQVSTTLYGACREAELGIVTRSCHSMIVTYVPPSQDAAIAESGGKDFQIKNNKNYPIYIEGYCDGSKAYFNIYGKEEDDKSHSVKYETEITGVNVQNTQWVADPNVPLGKMTTTVGGHTGYTARLWKIVYENDEEVSREVYNNSKYNPSNRTVTVGIASEDPNLSYAMLQAVATQDATTIANAIAVYAPGVANSTPFVITPKYKVTNPTETEDTTNATQAPATAPATEAPAPDATTQPVEQPVPQATVPAN</sequence>
<accession>A0A927YLU5</accession>
<evidence type="ECO:0000259" key="5">
    <source>
        <dbReference type="PROSITE" id="PS51109"/>
    </source>
</evidence>
<feature type="region of interest" description="Disordered" evidence="3">
    <location>
        <begin position="523"/>
        <end position="566"/>
    </location>
</feature>
<dbReference type="Pfam" id="PF12229">
    <property type="entry name" value="PG_binding_4"/>
    <property type="match status" value="1"/>
</dbReference>
<feature type="domain" description="G5" evidence="5">
    <location>
        <begin position="393"/>
        <end position="474"/>
    </location>
</feature>
<dbReference type="PROSITE" id="PS51109">
    <property type="entry name" value="G5"/>
    <property type="match status" value="1"/>
</dbReference>
<dbReference type="Pfam" id="PF04294">
    <property type="entry name" value="VanW"/>
    <property type="match status" value="1"/>
</dbReference>
<dbReference type="InterPro" id="IPR022029">
    <property type="entry name" value="YoaR-like_PG-bd"/>
</dbReference>
<dbReference type="InterPro" id="IPR011098">
    <property type="entry name" value="G5_dom"/>
</dbReference>
<reference evidence="6" key="1">
    <citation type="submission" date="2019-04" db="EMBL/GenBank/DDBJ databases">
        <title>Evolution of Biomass-Degrading Anaerobic Consortia Revealed by Metagenomics.</title>
        <authorList>
            <person name="Peng X."/>
        </authorList>
    </citation>
    <scope>NUCLEOTIDE SEQUENCE</scope>
    <source>
        <strain evidence="6">SIG311</strain>
    </source>
</reference>
<keyword evidence="1 4" id="KW-0732">Signal</keyword>
<evidence type="ECO:0000256" key="1">
    <source>
        <dbReference type="ARBA" id="ARBA00022729"/>
    </source>
</evidence>
<protein>
    <recommendedName>
        <fullName evidence="5">G5 domain-containing protein</fullName>
    </recommendedName>
</protein>
<keyword evidence="2" id="KW-0175">Coiled coil</keyword>
<dbReference type="PANTHER" id="PTHR35788">
    <property type="entry name" value="EXPORTED PROTEIN-RELATED"/>
    <property type="match status" value="1"/>
</dbReference>
<feature type="chain" id="PRO_5037219347" description="G5 domain-containing protein" evidence="4">
    <location>
        <begin position="27"/>
        <end position="566"/>
    </location>
</feature>
<dbReference type="Pfam" id="PF07501">
    <property type="entry name" value="G5"/>
    <property type="match status" value="1"/>
</dbReference>
<dbReference type="PROSITE" id="PS51257">
    <property type="entry name" value="PROKAR_LIPOPROTEIN"/>
    <property type="match status" value="1"/>
</dbReference>
<evidence type="ECO:0000256" key="2">
    <source>
        <dbReference type="SAM" id="Coils"/>
    </source>
</evidence>
<feature type="coiled-coil region" evidence="2">
    <location>
        <begin position="26"/>
        <end position="53"/>
    </location>
</feature>
<proteinExistence type="predicted"/>
<dbReference type="AlphaFoldDB" id="A0A927YLU5"/>
<dbReference type="InterPro" id="IPR007391">
    <property type="entry name" value="Vancomycin_resist_VanW"/>
</dbReference>
<gene>
    <name evidence="6" type="ORF">E7272_09375</name>
</gene>
<feature type="compositionally biased region" description="Low complexity" evidence="3">
    <location>
        <begin position="529"/>
        <end position="553"/>
    </location>
</feature>
<name>A0A927YLU5_9FIRM</name>
<organism evidence="6 7">
    <name type="scientific">Pseudobutyrivibrio ruminis</name>
    <dbReference type="NCBI Taxonomy" id="46206"/>
    <lineage>
        <taxon>Bacteria</taxon>
        <taxon>Bacillati</taxon>
        <taxon>Bacillota</taxon>
        <taxon>Clostridia</taxon>
        <taxon>Lachnospirales</taxon>
        <taxon>Lachnospiraceae</taxon>
        <taxon>Pseudobutyrivibrio</taxon>
    </lineage>
</organism>
<evidence type="ECO:0000313" key="6">
    <source>
        <dbReference type="EMBL" id="MBE5920040.1"/>
    </source>
</evidence>